<sequence length="57" mass="6211">MWGGLDPQQPRPSLEQVLQARLTPIFASVVGTVLTFAVQLAAILGCVFIILMHFKMG</sequence>
<reference evidence="2 3" key="1">
    <citation type="journal article" date="2010" name="Plant Cell">
        <title>The Chlorella variabilis NC64A genome reveals adaptation to photosymbiosis, coevolution with viruses, and cryptic sex.</title>
        <authorList>
            <person name="Blanc G."/>
            <person name="Duncan G."/>
            <person name="Agarkova I."/>
            <person name="Borodovsky M."/>
            <person name="Gurnon J."/>
            <person name="Kuo A."/>
            <person name="Lindquist E."/>
            <person name="Lucas S."/>
            <person name="Pangilinan J."/>
            <person name="Polle J."/>
            <person name="Salamov A."/>
            <person name="Terry A."/>
            <person name="Yamada T."/>
            <person name="Dunigan D.D."/>
            <person name="Grigoriev I.V."/>
            <person name="Claverie J.M."/>
            <person name="Van Etten J.L."/>
        </authorList>
    </citation>
    <scope>NUCLEOTIDE SEQUENCE [LARGE SCALE GENOMIC DNA]</scope>
    <source>
        <strain evidence="2 3">NC64A</strain>
    </source>
</reference>
<keyword evidence="1" id="KW-0812">Transmembrane</keyword>
<keyword evidence="1" id="KW-0472">Membrane</keyword>
<accession>E1ZTW8</accession>
<dbReference type="AlphaFoldDB" id="E1ZTW8"/>
<protein>
    <submittedName>
        <fullName evidence="2">Uncharacterized protein</fullName>
    </submittedName>
</protein>
<dbReference type="RefSeq" id="XP_005842847.1">
    <property type="nucleotide sequence ID" value="XM_005842785.1"/>
</dbReference>
<dbReference type="Proteomes" id="UP000008141">
    <property type="component" value="Unassembled WGS sequence"/>
</dbReference>
<keyword evidence="1" id="KW-1133">Transmembrane helix</keyword>
<dbReference type="EMBL" id="GL433875">
    <property type="protein sequence ID" value="EFN50735.1"/>
    <property type="molecule type" value="Genomic_DNA"/>
</dbReference>
<proteinExistence type="predicted"/>
<dbReference type="KEGG" id="cvr:CHLNCDRAFT_142563"/>
<evidence type="ECO:0000256" key="1">
    <source>
        <dbReference type="SAM" id="Phobius"/>
    </source>
</evidence>
<evidence type="ECO:0000313" key="2">
    <source>
        <dbReference type="EMBL" id="EFN50735.1"/>
    </source>
</evidence>
<gene>
    <name evidence="2" type="ORF">CHLNCDRAFT_142563</name>
</gene>
<organism evidence="3">
    <name type="scientific">Chlorella variabilis</name>
    <name type="common">Green alga</name>
    <dbReference type="NCBI Taxonomy" id="554065"/>
    <lineage>
        <taxon>Eukaryota</taxon>
        <taxon>Viridiplantae</taxon>
        <taxon>Chlorophyta</taxon>
        <taxon>core chlorophytes</taxon>
        <taxon>Trebouxiophyceae</taxon>
        <taxon>Chlorellales</taxon>
        <taxon>Chlorellaceae</taxon>
        <taxon>Chlorella clade</taxon>
        <taxon>Chlorella</taxon>
    </lineage>
</organism>
<feature type="transmembrane region" description="Helical" evidence="1">
    <location>
        <begin position="25"/>
        <end position="51"/>
    </location>
</feature>
<evidence type="ECO:0000313" key="3">
    <source>
        <dbReference type="Proteomes" id="UP000008141"/>
    </source>
</evidence>
<name>E1ZTW8_CHLVA</name>
<keyword evidence="3" id="KW-1185">Reference proteome</keyword>
<dbReference type="InParanoid" id="E1ZTW8"/>
<dbReference type="GeneID" id="17350183"/>